<dbReference type="InterPro" id="IPR029118">
    <property type="entry name" value="Ntox16"/>
</dbReference>
<keyword evidence="3" id="KW-1185">Reference proteome</keyword>
<evidence type="ECO:0000313" key="2">
    <source>
        <dbReference type="EMBL" id="RTQ32812.1"/>
    </source>
</evidence>
<dbReference type="EMBL" id="RXOE01000005">
    <property type="protein sequence ID" value="RTQ32812.1"/>
    <property type="molecule type" value="Genomic_DNA"/>
</dbReference>
<evidence type="ECO:0000259" key="1">
    <source>
        <dbReference type="Pfam" id="PF15523"/>
    </source>
</evidence>
<dbReference type="AlphaFoldDB" id="A0A431TIE1"/>
<gene>
    <name evidence="2" type="ORF">EJP69_19020</name>
</gene>
<organism evidence="2 3">
    <name type="scientific">Variovorax gossypii</name>
    <dbReference type="NCBI Taxonomy" id="1679495"/>
    <lineage>
        <taxon>Bacteria</taxon>
        <taxon>Pseudomonadati</taxon>
        <taxon>Pseudomonadota</taxon>
        <taxon>Betaproteobacteria</taxon>
        <taxon>Burkholderiales</taxon>
        <taxon>Comamonadaceae</taxon>
        <taxon>Variovorax</taxon>
    </lineage>
</organism>
<reference evidence="2 3" key="1">
    <citation type="submission" date="2018-12" db="EMBL/GenBank/DDBJ databases">
        <title>The genome of Variovorax gossypii DSM 100435.</title>
        <authorList>
            <person name="Gao J."/>
            <person name="Sun J."/>
        </authorList>
    </citation>
    <scope>NUCLEOTIDE SEQUENCE [LARGE SCALE GENOMIC DNA]</scope>
    <source>
        <strain evidence="2 3">DSM 100435</strain>
    </source>
</reference>
<feature type="domain" description="Novel toxin 16" evidence="1">
    <location>
        <begin position="59"/>
        <end position="92"/>
    </location>
</feature>
<accession>A0A431TIE1</accession>
<evidence type="ECO:0000313" key="3">
    <source>
        <dbReference type="Proteomes" id="UP000267418"/>
    </source>
</evidence>
<dbReference type="Proteomes" id="UP000267418">
    <property type="component" value="Unassembled WGS sequence"/>
</dbReference>
<comment type="caution">
    <text evidence="2">The sequence shown here is derived from an EMBL/GenBank/DDBJ whole genome shotgun (WGS) entry which is preliminary data.</text>
</comment>
<sequence length="94" mass="10561">MNVSPFRLDQGWSLRSSGGGRASDEGDALREVEAASSRYFSASVRLLRRFRREDRLSDNAREEIMNQCFAGGDYNHKQQAGNVWNAYKNCAGTP</sequence>
<dbReference type="Pfam" id="PF15523">
    <property type="entry name" value="Ntox16"/>
    <property type="match status" value="1"/>
</dbReference>
<name>A0A431TIE1_9BURK</name>
<dbReference type="RefSeq" id="WP_126472093.1">
    <property type="nucleotide sequence ID" value="NZ_RXOE01000005.1"/>
</dbReference>
<proteinExistence type="predicted"/>
<protein>
    <recommendedName>
        <fullName evidence="1">Novel toxin 16 domain-containing protein</fullName>
    </recommendedName>
</protein>